<dbReference type="GO" id="GO:0180022">
    <property type="term" value="C:RQC-trigger complex"/>
    <property type="evidence" value="ECO:0007669"/>
    <property type="project" value="InterPro"/>
</dbReference>
<reference evidence="4" key="1">
    <citation type="submission" date="2023-07" db="EMBL/GenBank/DDBJ databases">
        <title>A draft genome of Kazachstania heterogenica Y-27499.</title>
        <authorList>
            <person name="Donic C."/>
            <person name="Kralova J.S."/>
            <person name="Fidel L."/>
            <person name="Ben-Dor S."/>
            <person name="Jung S."/>
        </authorList>
    </citation>
    <scope>NUCLEOTIDE SEQUENCE [LARGE SCALE GENOMIC DNA]</scope>
    <source>
        <strain evidence="4">Y27499</strain>
    </source>
</reference>
<accession>A0AAN8A6W2</accession>
<sequence>MSRRNEAIDFAIKKIPEILPLEKQEIQDLCNQILDNNHNPDSIAYAFFNILGQEDLSFQFVLEFNDILNNIKKDSIIEKLEEQKHKNQKDDNELIDIQKSNDNRVVGNRETIEQAPLIQISQKNMIVQKPMVAKNFDKKQSTNRKRETQTSSKKNKLKSLEEIEDAVRYLSATHEEKDSGKYKCSCLGKLHPIFSIAPNCLSCGKIICVREGLHLNNCTFCGAELIPFNERMQLIEALKEEENSINNSSNTKPGKEQGIWENKKKSSKTYKISTGMGKNLFDQQDKLFDLIERQKERERKREQVLKERDEQEKLKDTIKANTDNKQDEIIDEDLRKAQERLENLLHFQDTSAERTKIIDNASDFSISNDVGLWGSAREKALLLKKQQRNLRKWEKLERERNGRKDKYVVSLDIKADGKVIMKETVKDNNEIYAQSDDDINDISDEEDIKDLQAIHDYKNQLSTEREIQNSTLQSKIWEYERDKEQFERPIYIGSDGEVFNTENKQKDKSTWKSRVQVNNSGDMSVEQNILAVL</sequence>
<comment type="caution">
    <text evidence="3">The sequence shown here is derived from an EMBL/GenBank/DDBJ whole genome shotgun (WGS) entry which is preliminary data.</text>
</comment>
<feature type="compositionally biased region" description="Basic and acidic residues" evidence="1">
    <location>
        <begin position="136"/>
        <end position="148"/>
    </location>
</feature>
<name>A0AAN8A6W2_9SACH</name>
<protein>
    <recommendedName>
        <fullName evidence="2">TRIP4/RQT4 C2HC5-type zinc finger domain-containing protein</fullName>
    </recommendedName>
</protein>
<gene>
    <name evidence="3" type="ORF">RI543_003428</name>
</gene>
<dbReference type="Pfam" id="PF06221">
    <property type="entry name" value="zf-C2HC5"/>
    <property type="match status" value="1"/>
</dbReference>
<dbReference type="EMBL" id="JAWIZZ010000047">
    <property type="protein sequence ID" value="KAK5779537.1"/>
    <property type="molecule type" value="Genomic_DNA"/>
</dbReference>
<feature type="domain" description="TRIP4/RQT4 C2HC5-type zinc finger" evidence="2">
    <location>
        <begin position="181"/>
        <end position="235"/>
    </location>
</feature>
<feature type="region of interest" description="Disordered" evidence="1">
    <location>
        <begin position="241"/>
        <end position="263"/>
    </location>
</feature>
<keyword evidence="4" id="KW-1185">Reference proteome</keyword>
<dbReference type="PANTHER" id="PTHR12963:SF4">
    <property type="entry name" value="ACTIVATING SIGNAL COINTEGRATOR 1"/>
    <property type="match status" value="1"/>
</dbReference>
<evidence type="ECO:0000313" key="4">
    <source>
        <dbReference type="Proteomes" id="UP001306508"/>
    </source>
</evidence>
<evidence type="ECO:0000256" key="1">
    <source>
        <dbReference type="SAM" id="MobiDB-lite"/>
    </source>
</evidence>
<dbReference type="InterPro" id="IPR009349">
    <property type="entry name" value="TRIP4/RQT4_C2HC5_Znf"/>
</dbReference>
<dbReference type="GO" id="GO:0008270">
    <property type="term" value="F:zinc ion binding"/>
    <property type="evidence" value="ECO:0007669"/>
    <property type="project" value="InterPro"/>
</dbReference>
<evidence type="ECO:0000259" key="2">
    <source>
        <dbReference type="Pfam" id="PF06221"/>
    </source>
</evidence>
<dbReference type="AlphaFoldDB" id="A0AAN8A6W2"/>
<dbReference type="InterPro" id="IPR039128">
    <property type="entry name" value="TRIP4-like"/>
</dbReference>
<dbReference type="GO" id="GO:0072344">
    <property type="term" value="P:rescue of stalled ribosome"/>
    <property type="evidence" value="ECO:0007669"/>
    <property type="project" value="InterPro"/>
</dbReference>
<proteinExistence type="predicted"/>
<dbReference type="Proteomes" id="UP001306508">
    <property type="component" value="Unassembled WGS sequence"/>
</dbReference>
<organism evidence="3 4">
    <name type="scientific">Arxiozyma heterogenica</name>
    <dbReference type="NCBI Taxonomy" id="278026"/>
    <lineage>
        <taxon>Eukaryota</taxon>
        <taxon>Fungi</taxon>
        <taxon>Dikarya</taxon>
        <taxon>Ascomycota</taxon>
        <taxon>Saccharomycotina</taxon>
        <taxon>Saccharomycetes</taxon>
        <taxon>Saccharomycetales</taxon>
        <taxon>Saccharomycetaceae</taxon>
        <taxon>Arxiozyma</taxon>
    </lineage>
</organism>
<feature type="region of interest" description="Disordered" evidence="1">
    <location>
        <begin position="136"/>
        <end position="157"/>
    </location>
</feature>
<evidence type="ECO:0000313" key="3">
    <source>
        <dbReference type="EMBL" id="KAK5779537.1"/>
    </source>
</evidence>
<dbReference type="GO" id="GO:0045893">
    <property type="term" value="P:positive regulation of DNA-templated transcription"/>
    <property type="evidence" value="ECO:0007669"/>
    <property type="project" value="TreeGrafter"/>
</dbReference>
<dbReference type="PANTHER" id="PTHR12963">
    <property type="entry name" value="THYROID RECEPTOR INTERACTING PROTEIN RELATED"/>
    <property type="match status" value="1"/>
</dbReference>
<dbReference type="GO" id="GO:0005634">
    <property type="term" value="C:nucleus"/>
    <property type="evidence" value="ECO:0007669"/>
    <property type="project" value="InterPro"/>
</dbReference>